<name>A0A6B4JRP0_CLOBO</name>
<dbReference type="InterPro" id="IPR002694">
    <property type="entry name" value="Znf_CHC2"/>
</dbReference>
<dbReference type="SUPFAM" id="SSF52540">
    <property type="entry name" value="P-loop containing nucleoside triphosphate hydrolases"/>
    <property type="match status" value="1"/>
</dbReference>
<dbReference type="RefSeq" id="WP_003373471.1">
    <property type="nucleotide sequence ID" value="NZ_JACBBA010000010.1"/>
</dbReference>
<dbReference type="GO" id="GO:0005737">
    <property type="term" value="C:cytoplasm"/>
    <property type="evidence" value="ECO:0007669"/>
    <property type="project" value="TreeGrafter"/>
</dbReference>
<gene>
    <name evidence="2" type="ORF">FDG31_17880</name>
</gene>
<dbReference type="SUPFAM" id="SSF57783">
    <property type="entry name" value="Zinc beta-ribbon"/>
    <property type="match status" value="1"/>
</dbReference>
<organism evidence="2 3">
    <name type="scientific">Clostridium botulinum</name>
    <dbReference type="NCBI Taxonomy" id="1491"/>
    <lineage>
        <taxon>Bacteria</taxon>
        <taxon>Bacillati</taxon>
        <taxon>Bacillota</taxon>
        <taxon>Clostridia</taxon>
        <taxon>Eubacteriales</taxon>
        <taxon>Clostridiaceae</taxon>
        <taxon>Clostridium</taxon>
    </lineage>
</organism>
<comment type="caution">
    <text evidence="2">The sequence shown here is derived from an EMBL/GenBank/DDBJ whole genome shotgun (WGS) entry which is preliminary data.</text>
</comment>
<dbReference type="Gene3D" id="3.90.580.10">
    <property type="entry name" value="Zinc finger, CHC2-type domain"/>
    <property type="match status" value="1"/>
</dbReference>
<dbReference type="EMBL" id="SXFB01000026">
    <property type="protein sequence ID" value="NFV27968.1"/>
    <property type="molecule type" value="Genomic_DNA"/>
</dbReference>
<accession>A0A6B4JRP0</accession>
<feature type="domain" description="Zinc finger CHC2-type" evidence="1">
    <location>
        <begin position="29"/>
        <end position="83"/>
    </location>
</feature>
<dbReference type="GO" id="GO:0006269">
    <property type="term" value="P:DNA replication, synthesis of primer"/>
    <property type="evidence" value="ECO:0007669"/>
    <property type="project" value="TreeGrafter"/>
</dbReference>
<dbReference type="InterPro" id="IPR027417">
    <property type="entry name" value="P-loop_NTPase"/>
</dbReference>
<dbReference type="PROSITE" id="PS00675">
    <property type="entry name" value="SIGMA54_INTERACT_1"/>
    <property type="match status" value="1"/>
</dbReference>
<dbReference type="PANTHER" id="PTHR30313:SF2">
    <property type="entry name" value="DNA PRIMASE"/>
    <property type="match status" value="1"/>
</dbReference>
<reference evidence="2 3" key="1">
    <citation type="submission" date="2019-04" db="EMBL/GenBank/DDBJ databases">
        <title>Genome sequencing of Clostridium botulinum Groups I-IV and Clostridium butyricum.</title>
        <authorList>
            <person name="Brunt J."/>
            <person name="Van Vliet A.H.M."/>
            <person name="Stringer S.C."/>
            <person name="Carter A.T."/>
            <person name="Peck M.W."/>
        </authorList>
    </citation>
    <scope>NUCLEOTIDE SEQUENCE [LARGE SCALE GENOMIC DNA]</scope>
    <source>
        <strain evidence="2 3">BL81</strain>
    </source>
</reference>
<dbReference type="Proteomes" id="UP000486903">
    <property type="component" value="Unassembled WGS sequence"/>
</dbReference>
<dbReference type="InterPro" id="IPR050219">
    <property type="entry name" value="DnaG_primase"/>
</dbReference>
<evidence type="ECO:0000313" key="3">
    <source>
        <dbReference type="Proteomes" id="UP000486903"/>
    </source>
</evidence>
<dbReference type="PANTHER" id="PTHR30313">
    <property type="entry name" value="DNA PRIMASE"/>
    <property type="match status" value="1"/>
</dbReference>
<dbReference type="Gene3D" id="3.40.1360.10">
    <property type="match status" value="1"/>
</dbReference>
<protein>
    <submittedName>
        <fullName evidence="2">DNA primase</fullName>
    </submittedName>
</protein>
<dbReference type="InterPro" id="IPR036977">
    <property type="entry name" value="DNA_primase_Znf_CHC2"/>
</dbReference>
<dbReference type="SMART" id="SM00400">
    <property type="entry name" value="ZnF_CHCC"/>
    <property type="match status" value="1"/>
</dbReference>
<dbReference type="GO" id="GO:0003677">
    <property type="term" value="F:DNA binding"/>
    <property type="evidence" value="ECO:0007669"/>
    <property type="project" value="InterPro"/>
</dbReference>
<dbReference type="AlphaFoldDB" id="A0A6B4JRP0"/>
<evidence type="ECO:0000313" key="2">
    <source>
        <dbReference type="EMBL" id="NFV27968.1"/>
    </source>
</evidence>
<dbReference type="GO" id="GO:0008270">
    <property type="term" value="F:zinc ion binding"/>
    <property type="evidence" value="ECO:0007669"/>
    <property type="project" value="InterPro"/>
</dbReference>
<evidence type="ECO:0000259" key="1">
    <source>
        <dbReference type="SMART" id="SM00400"/>
    </source>
</evidence>
<dbReference type="GO" id="GO:0003899">
    <property type="term" value="F:DNA-directed RNA polymerase activity"/>
    <property type="evidence" value="ECO:0007669"/>
    <property type="project" value="InterPro"/>
</dbReference>
<dbReference type="Pfam" id="PF01807">
    <property type="entry name" value="Zn_ribbon_DnaG"/>
    <property type="match status" value="1"/>
</dbReference>
<proteinExistence type="predicted"/>
<dbReference type="InterPro" id="IPR025662">
    <property type="entry name" value="Sigma_54_int_dom_ATP-bd_1"/>
</dbReference>
<sequence>MKELQDIDLKQLVEQETGEKFNREGYIKCPFHSEKTPSFSIKFIPNANKYRYRCWGCDATGDAIDFIMNIKNVDYKKAREILGIQGEKTERELLFDRILSRIDWDVKNSEYKLGYKLLGLFEFFNEQNEIVYYKAKFLKPNGKKASSYYRFSGDKIINNRDGIEDIPYNLYNVLQGINNGKTIIFVEGEKDANNINNLLKNKDYVATSIKGCTSYDIIKLEFMKIMVLGDTGKAGDKYVDNIKFNFLKDASSFKIINLPGLKSLGNNKDVTDWLEAGHTKKELLQAFKRSLDLKDKNELQQDQKGIYKFKFSKDEDSKPARVYITDFQILEASKVEKVDAEVEGIRLKIKSCIDGKTVEKVGSSKIFDDLKTFRNFLGMDFSFIGSKVGELVNLKVWINKYFAIDNKEIYNGAKFIPVEDNGFQLITSTGSISPVGIDYSKIAENTKIDILDTETIKKDELKELMKHLFKFVSYDKAISIIGSAISFLEVGHNIAIAEKLHHLLIVGESGSGKSTILEKVVAPLLNYPVEEKKAMSTSPFAIQKMLSTGNYPILFDEFKPSMMDKYKVMKLSDIFRTSYDRLVISRGDKSFNVKEFKLDRPLIIAGEESYPNQEKANITRSCIVYISKNERTEQNSESMYWLSDHEDLLKKLGKTLILEALNLPIDEYKNLRSELREIFHLKDRPLNTAVNISCGIELLNKVLLKSDLEPVQDYYRYIEQNIREEVLEGGEDTRSVIEQMLVLYNEMLQDNIYFCNRNAIKKGEVKTGDYGKVYVRTQLVIDAIHRYIKEYQSADLVHLKIRDFKKQAKKAGYIIKNNSRQFRIDTADSGISSNAWFDEYDKSKLQALKLSAMVECIDNDLEEIVSEFEQKVINNVFSI</sequence>